<dbReference type="EMBL" id="BMKK01000005">
    <property type="protein sequence ID" value="GGD61767.1"/>
    <property type="molecule type" value="Genomic_DNA"/>
</dbReference>
<dbReference type="RefSeq" id="WP_188766658.1">
    <property type="nucleotide sequence ID" value="NZ_BMKK01000005.1"/>
</dbReference>
<dbReference type="GO" id="GO:0003677">
    <property type="term" value="F:DNA binding"/>
    <property type="evidence" value="ECO:0007669"/>
    <property type="project" value="InterPro"/>
</dbReference>
<sequence>MKTFKSLHPNSKNKVNLEEIIRIEADINYSHLVLTSGDKLILARTLKAYEKDLSIPFVRVNKSCMVNIHFLENFFTVHESHIRFMDGFETVVSRRRLYKVANAISNFRQ</sequence>
<organism evidence="2 3">
    <name type="scientific">Emticicia aquatilis</name>
    <dbReference type="NCBI Taxonomy" id="1537369"/>
    <lineage>
        <taxon>Bacteria</taxon>
        <taxon>Pseudomonadati</taxon>
        <taxon>Bacteroidota</taxon>
        <taxon>Cytophagia</taxon>
        <taxon>Cytophagales</taxon>
        <taxon>Leadbetterellaceae</taxon>
        <taxon>Emticicia</taxon>
    </lineage>
</organism>
<dbReference type="Proteomes" id="UP000609064">
    <property type="component" value="Unassembled WGS sequence"/>
</dbReference>
<dbReference type="SMART" id="SM00850">
    <property type="entry name" value="LytTR"/>
    <property type="match status" value="1"/>
</dbReference>
<name>A0A916YU15_9BACT</name>
<evidence type="ECO:0000259" key="1">
    <source>
        <dbReference type="PROSITE" id="PS50930"/>
    </source>
</evidence>
<evidence type="ECO:0000313" key="2">
    <source>
        <dbReference type="EMBL" id="GGD61767.1"/>
    </source>
</evidence>
<reference evidence="2" key="1">
    <citation type="journal article" date="2014" name="Int. J. Syst. Evol. Microbiol.">
        <title>Complete genome sequence of Corynebacterium casei LMG S-19264T (=DSM 44701T), isolated from a smear-ripened cheese.</title>
        <authorList>
            <consortium name="US DOE Joint Genome Institute (JGI-PGF)"/>
            <person name="Walter F."/>
            <person name="Albersmeier A."/>
            <person name="Kalinowski J."/>
            <person name="Ruckert C."/>
        </authorList>
    </citation>
    <scope>NUCLEOTIDE SEQUENCE</scope>
    <source>
        <strain evidence="2">CGMCC 1.15958</strain>
    </source>
</reference>
<dbReference type="PROSITE" id="PS50930">
    <property type="entry name" value="HTH_LYTTR"/>
    <property type="match status" value="1"/>
</dbReference>
<reference evidence="2" key="2">
    <citation type="submission" date="2020-09" db="EMBL/GenBank/DDBJ databases">
        <authorList>
            <person name="Sun Q."/>
            <person name="Zhou Y."/>
        </authorList>
    </citation>
    <scope>NUCLEOTIDE SEQUENCE</scope>
    <source>
        <strain evidence="2">CGMCC 1.15958</strain>
    </source>
</reference>
<gene>
    <name evidence="2" type="ORF">GCM10011514_27270</name>
</gene>
<dbReference type="AlphaFoldDB" id="A0A916YU15"/>
<evidence type="ECO:0000313" key="3">
    <source>
        <dbReference type="Proteomes" id="UP000609064"/>
    </source>
</evidence>
<dbReference type="Gene3D" id="2.40.50.1020">
    <property type="entry name" value="LytTr DNA-binding domain"/>
    <property type="match status" value="1"/>
</dbReference>
<dbReference type="InterPro" id="IPR007492">
    <property type="entry name" value="LytTR_DNA-bd_dom"/>
</dbReference>
<comment type="caution">
    <text evidence="2">The sequence shown here is derived from an EMBL/GenBank/DDBJ whole genome shotgun (WGS) entry which is preliminary data.</text>
</comment>
<accession>A0A916YU15</accession>
<proteinExistence type="predicted"/>
<keyword evidence="3" id="KW-1185">Reference proteome</keyword>
<dbReference type="Pfam" id="PF04397">
    <property type="entry name" value="LytTR"/>
    <property type="match status" value="1"/>
</dbReference>
<feature type="domain" description="HTH LytTR-type" evidence="1">
    <location>
        <begin position="14"/>
        <end position="106"/>
    </location>
</feature>
<protein>
    <recommendedName>
        <fullName evidence="1">HTH LytTR-type domain-containing protein</fullName>
    </recommendedName>
</protein>